<dbReference type="GO" id="GO:0000324">
    <property type="term" value="C:fungal-type vacuole"/>
    <property type="evidence" value="ECO:0007669"/>
    <property type="project" value="TreeGrafter"/>
</dbReference>
<dbReference type="PANTHER" id="PTHR11802:SF189">
    <property type="entry name" value="CARBOXYPEPTIDASE"/>
    <property type="match status" value="1"/>
</dbReference>
<accession>A0A2P5I019</accession>
<dbReference type="OrthoDB" id="443318at2759"/>
<dbReference type="InterPro" id="IPR029058">
    <property type="entry name" value="AB_hydrolase_fold"/>
</dbReference>
<dbReference type="InterPro" id="IPR001563">
    <property type="entry name" value="Peptidase_S10"/>
</dbReference>
<evidence type="ECO:0000256" key="3">
    <source>
        <dbReference type="ARBA" id="ARBA00022670"/>
    </source>
</evidence>
<dbReference type="SUPFAM" id="SSF53474">
    <property type="entry name" value="alpha/beta-Hydrolases"/>
    <property type="match status" value="1"/>
</dbReference>
<dbReference type="Pfam" id="PF00450">
    <property type="entry name" value="Peptidase_S10"/>
    <property type="match status" value="1"/>
</dbReference>
<dbReference type="GO" id="GO:0004185">
    <property type="term" value="F:serine-type carboxypeptidase activity"/>
    <property type="evidence" value="ECO:0007669"/>
    <property type="project" value="InterPro"/>
</dbReference>
<evidence type="ECO:0000313" key="8">
    <source>
        <dbReference type="EMBL" id="POS75865.1"/>
    </source>
</evidence>
<sequence>MVPFQYLWVLASAISLLKPSLAQFPPTPEGVTVLNSKFDEDIKISYKELGICETTEGVKSYAGYVHLPPGTLEGVGQEQDYAINTFFWFFEAKNDPENAPLSIWMNGGPGSSSMYGLFNEHGPCYINRDSNSTTLRDWSWNDNVNMLYIDQPVQTGFSYDTLRNVTYDLFGLTETLDPSDPIPAQNMTFLTATLASGDPNSTTVGTRNSAIALWHFSQVWFQEFPGYHPNDDRISIATQSYGGRYGPEFAAYFQEQNEKIENGTWDGTESEKYIMNLDSLLIVNGCIDRRSQVPSYAEITFNNTYGIDVFKGKVKYEDMLDSYYREGGCRDQIDACREVAAVYDPDNLAINATVNQICADAESNCGDITVWPYVDLSGRSFYDVTQIIPSLFPLPFTQGYLNQPWVQSALGVPVNYTGSSDDVSSAFYNVGDLPRAGGIEDIAYLLHIGVKVSLMYGDRDYACNWIGGEQVSLDIPWDDQENFAAAGYQPLVTNSTYEGGLVRQYGNLSFVRVFQAGHAVPSYQPESAYRIFNRVLFNRDVATGEIDTSQNSTYGTVGLADTFGVKSEVPPQYEVFCYSLDPVTCSDEQVEALLDGTAVIENYIVIEPAYYTDANRGVNIKTRNT</sequence>
<evidence type="ECO:0000313" key="9">
    <source>
        <dbReference type="Proteomes" id="UP000094444"/>
    </source>
</evidence>
<feature type="chain" id="PRO_5015203375" evidence="7">
    <location>
        <begin position="23"/>
        <end position="625"/>
    </location>
</feature>
<evidence type="ECO:0000256" key="6">
    <source>
        <dbReference type="ARBA" id="ARBA00023180"/>
    </source>
</evidence>
<dbReference type="EMBL" id="MAVT02000434">
    <property type="protein sequence ID" value="POS75865.1"/>
    <property type="molecule type" value="Genomic_DNA"/>
</dbReference>
<protein>
    <submittedName>
        <fullName evidence="8">Serine carboxypeptidase</fullName>
    </submittedName>
</protein>
<dbReference type="AlphaFoldDB" id="A0A2P5I019"/>
<comment type="caution">
    <text evidence="8">The sequence shown here is derived from an EMBL/GenBank/DDBJ whole genome shotgun (WGS) entry which is preliminary data.</text>
</comment>
<dbReference type="PANTHER" id="PTHR11802">
    <property type="entry name" value="SERINE PROTEASE FAMILY S10 SERINE CARBOXYPEPTIDASE"/>
    <property type="match status" value="1"/>
</dbReference>
<keyword evidence="9" id="KW-1185">Reference proteome</keyword>
<feature type="signal peptide" evidence="7">
    <location>
        <begin position="1"/>
        <end position="22"/>
    </location>
</feature>
<keyword evidence="2 8" id="KW-0121">Carboxypeptidase</keyword>
<dbReference type="PRINTS" id="PR00724">
    <property type="entry name" value="CRBOXYPTASEC"/>
</dbReference>
<keyword evidence="3" id="KW-0645">Protease</keyword>
<evidence type="ECO:0000256" key="2">
    <source>
        <dbReference type="ARBA" id="ARBA00022645"/>
    </source>
</evidence>
<dbReference type="GO" id="GO:0006508">
    <property type="term" value="P:proteolysis"/>
    <property type="evidence" value="ECO:0007669"/>
    <property type="project" value="UniProtKB-KW"/>
</dbReference>
<dbReference type="PROSITE" id="PS00560">
    <property type="entry name" value="CARBOXYPEPT_SER_HIS"/>
    <property type="match status" value="1"/>
</dbReference>
<keyword evidence="5" id="KW-0378">Hydrolase</keyword>
<reference evidence="8" key="1">
    <citation type="submission" date="2017-09" db="EMBL/GenBank/DDBJ databases">
        <title>Polyketide synthases of a Diaporthe helianthi virulent isolate.</title>
        <authorList>
            <person name="Baroncelli R."/>
        </authorList>
    </citation>
    <scope>NUCLEOTIDE SEQUENCE [LARGE SCALE GENOMIC DNA]</scope>
    <source>
        <strain evidence="8">7/96</strain>
    </source>
</reference>
<evidence type="ECO:0000256" key="5">
    <source>
        <dbReference type="ARBA" id="ARBA00022801"/>
    </source>
</evidence>
<keyword evidence="6" id="KW-0325">Glycoprotein</keyword>
<evidence type="ECO:0000256" key="1">
    <source>
        <dbReference type="ARBA" id="ARBA00009431"/>
    </source>
</evidence>
<proteinExistence type="inferred from homology"/>
<dbReference type="STRING" id="158607.A0A2P5I019"/>
<gene>
    <name evidence="8" type="ORF">DHEL01_v205735</name>
</gene>
<comment type="similarity">
    <text evidence="1">Belongs to the peptidase S10 family.</text>
</comment>
<organism evidence="8 9">
    <name type="scientific">Diaporthe helianthi</name>
    <dbReference type="NCBI Taxonomy" id="158607"/>
    <lineage>
        <taxon>Eukaryota</taxon>
        <taxon>Fungi</taxon>
        <taxon>Dikarya</taxon>
        <taxon>Ascomycota</taxon>
        <taxon>Pezizomycotina</taxon>
        <taxon>Sordariomycetes</taxon>
        <taxon>Sordariomycetidae</taxon>
        <taxon>Diaporthales</taxon>
        <taxon>Diaporthaceae</taxon>
        <taxon>Diaporthe</taxon>
    </lineage>
</organism>
<name>A0A2P5I019_DIAHE</name>
<dbReference type="Gene3D" id="3.40.50.1820">
    <property type="entry name" value="alpha/beta hydrolase"/>
    <property type="match status" value="1"/>
</dbReference>
<dbReference type="InParanoid" id="A0A2P5I019"/>
<dbReference type="Proteomes" id="UP000094444">
    <property type="component" value="Unassembled WGS sequence"/>
</dbReference>
<evidence type="ECO:0000256" key="7">
    <source>
        <dbReference type="SAM" id="SignalP"/>
    </source>
</evidence>
<dbReference type="InterPro" id="IPR033124">
    <property type="entry name" value="Ser_caboxypep_his_AS"/>
</dbReference>
<evidence type="ECO:0000256" key="4">
    <source>
        <dbReference type="ARBA" id="ARBA00022729"/>
    </source>
</evidence>
<keyword evidence="4 7" id="KW-0732">Signal</keyword>